<dbReference type="InterPro" id="IPR012310">
    <property type="entry name" value="DNA_ligase_ATP-dep_cent"/>
</dbReference>
<accession>A0A9W4SPT2</accession>
<dbReference type="GO" id="GO:0004484">
    <property type="term" value="F:mRNA guanylyltransferase activity"/>
    <property type="evidence" value="ECO:0007669"/>
    <property type="project" value="UniProtKB-EC"/>
</dbReference>
<evidence type="ECO:0000256" key="6">
    <source>
        <dbReference type="ARBA" id="ARBA00022741"/>
    </source>
</evidence>
<keyword evidence="16" id="KW-1185">Reference proteome</keyword>
<feature type="compositionally biased region" description="Polar residues" evidence="13">
    <location>
        <begin position="842"/>
        <end position="852"/>
    </location>
</feature>
<dbReference type="GO" id="GO:0003910">
    <property type="term" value="F:DNA ligase (ATP) activity"/>
    <property type="evidence" value="ECO:0007669"/>
    <property type="project" value="InterPro"/>
</dbReference>
<keyword evidence="8" id="KW-0506">mRNA capping</keyword>
<feature type="region of interest" description="Disordered" evidence="13">
    <location>
        <begin position="754"/>
        <end position="775"/>
    </location>
</feature>
<dbReference type="Pfam" id="PF03919">
    <property type="entry name" value="mRNA_cap_C"/>
    <property type="match status" value="1"/>
</dbReference>
<evidence type="ECO:0000313" key="15">
    <source>
        <dbReference type="EMBL" id="CAI2177139.1"/>
    </source>
</evidence>
<dbReference type="PANTHER" id="PTHR10367">
    <property type="entry name" value="MRNA-CAPPING ENZYME"/>
    <property type="match status" value="1"/>
</dbReference>
<dbReference type="InterPro" id="IPR001339">
    <property type="entry name" value="mRNA_cap_enzyme_adenylation"/>
</dbReference>
<dbReference type="GO" id="GO:0006281">
    <property type="term" value="P:DNA repair"/>
    <property type="evidence" value="ECO:0007669"/>
    <property type="project" value="InterPro"/>
</dbReference>
<evidence type="ECO:0000256" key="4">
    <source>
        <dbReference type="ARBA" id="ARBA00022679"/>
    </source>
</evidence>
<evidence type="ECO:0000256" key="9">
    <source>
        <dbReference type="ARBA" id="ARBA00023134"/>
    </source>
</evidence>
<name>A0A9W4SPT2_9GLOM</name>
<dbReference type="InterPro" id="IPR012340">
    <property type="entry name" value="NA-bd_OB-fold"/>
</dbReference>
<dbReference type="PROSITE" id="PS50160">
    <property type="entry name" value="DNA_LIGASE_A3"/>
    <property type="match status" value="1"/>
</dbReference>
<evidence type="ECO:0000256" key="13">
    <source>
        <dbReference type="SAM" id="MobiDB-lite"/>
    </source>
</evidence>
<dbReference type="Gene3D" id="2.40.50.140">
    <property type="entry name" value="Nucleic acid-binding proteins"/>
    <property type="match status" value="1"/>
</dbReference>
<evidence type="ECO:0000256" key="1">
    <source>
        <dbReference type="ARBA" id="ARBA00004123"/>
    </source>
</evidence>
<dbReference type="Gene3D" id="3.30.1370.10">
    <property type="entry name" value="K Homology domain, type 1"/>
    <property type="match status" value="1"/>
</dbReference>
<feature type="domain" description="ATP-dependent DNA ligase family profile" evidence="14">
    <location>
        <begin position="290"/>
        <end position="399"/>
    </location>
</feature>
<evidence type="ECO:0000256" key="11">
    <source>
        <dbReference type="ARBA" id="ARBA00044624"/>
    </source>
</evidence>
<feature type="coiled-coil region" evidence="12">
    <location>
        <begin position="665"/>
        <end position="692"/>
    </location>
</feature>
<feature type="compositionally biased region" description="Acidic residues" evidence="13">
    <location>
        <begin position="870"/>
        <end position="881"/>
    </location>
</feature>
<dbReference type="Pfam" id="PF01331">
    <property type="entry name" value="mRNA_cap_enzyme"/>
    <property type="match status" value="1"/>
</dbReference>
<dbReference type="InterPro" id="IPR013846">
    <property type="entry name" value="mRNA_cap_enzyme_C"/>
</dbReference>
<evidence type="ECO:0000259" key="14">
    <source>
        <dbReference type="PROSITE" id="PS50160"/>
    </source>
</evidence>
<protein>
    <recommendedName>
        <fullName evidence="2">mRNA guanylyltransferase</fullName>
        <ecNumber evidence="2">2.7.7.50</ecNumber>
    </recommendedName>
</protein>
<dbReference type="OrthoDB" id="200924at2759"/>
<dbReference type="GO" id="GO:0005634">
    <property type="term" value="C:nucleus"/>
    <property type="evidence" value="ECO:0007669"/>
    <property type="project" value="UniProtKB-SubCell"/>
</dbReference>
<dbReference type="InterPro" id="IPR056149">
    <property type="entry name" value="PRP5/DDX46/KHDC4_KH"/>
</dbReference>
<evidence type="ECO:0000256" key="3">
    <source>
        <dbReference type="ARBA" id="ARBA00022664"/>
    </source>
</evidence>
<dbReference type="SUPFAM" id="SSF56091">
    <property type="entry name" value="DNA ligase/mRNA capping enzyme, catalytic domain"/>
    <property type="match status" value="1"/>
</dbReference>
<dbReference type="GO" id="GO:0005525">
    <property type="term" value="F:GTP binding"/>
    <property type="evidence" value="ECO:0007669"/>
    <property type="project" value="UniProtKB-KW"/>
</dbReference>
<evidence type="ECO:0000256" key="7">
    <source>
        <dbReference type="ARBA" id="ARBA00022884"/>
    </source>
</evidence>
<dbReference type="EC" id="2.7.7.50" evidence="2"/>
<dbReference type="Proteomes" id="UP001153678">
    <property type="component" value="Unassembled WGS sequence"/>
</dbReference>
<comment type="catalytic activity">
    <reaction evidence="11">
        <text>a 5'-end diphospho-ribonucleoside in mRNA + GTP + H(+) = a 5'-end (5'-triphosphoguanosine)-ribonucleoside in mRNA + diphosphate</text>
        <dbReference type="Rhea" id="RHEA:67012"/>
        <dbReference type="Rhea" id="RHEA-COMP:17165"/>
        <dbReference type="Rhea" id="RHEA-COMP:17166"/>
        <dbReference type="ChEBI" id="CHEBI:15378"/>
        <dbReference type="ChEBI" id="CHEBI:33019"/>
        <dbReference type="ChEBI" id="CHEBI:37565"/>
        <dbReference type="ChEBI" id="CHEBI:167616"/>
        <dbReference type="ChEBI" id="CHEBI:167617"/>
        <dbReference type="EC" id="2.7.7.50"/>
    </reaction>
    <physiologicalReaction direction="left-to-right" evidence="11">
        <dbReference type="Rhea" id="RHEA:67013"/>
    </physiologicalReaction>
</comment>
<dbReference type="InterPro" id="IPR036612">
    <property type="entry name" value="KH_dom_type_1_sf"/>
</dbReference>
<comment type="caution">
    <text evidence="15">The sequence shown here is derived from an EMBL/GenBank/DDBJ whole genome shotgun (WGS) entry which is preliminary data.</text>
</comment>
<dbReference type="CDD" id="cd07895">
    <property type="entry name" value="Adenylation_mRNA_capping"/>
    <property type="match status" value="1"/>
</dbReference>
<dbReference type="EMBL" id="CAMKVN010001616">
    <property type="protein sequence ID" value="CAI2177139.1"/>
    <property type="molecule type" value="Genomic_DNA"/>
</dbReference>
<evidence type="ECO:0000256" key="10">
    <source>
        <dbReference type="ARBA" id="ARBA00023242"/>
    </source>
</evidence>
<dbReference type="GO" id="GO:0003723">
    <property type="term" value="F:RNA binding"/>
    <property type="evidence" value="ECO:0007669"/>
    <property type="project" value="UniProtKB-KW"/>
</dbReference>
<keyword evidence="9" id="KW-0342">GTP-binding</keyword>
<dbReference type="GO" id="GO:0006310">
    <property type="term" value="P:DNA recombination"/>
    <property type="evidence" value="ECO:0007669"/>
    <property type="project" value="InterPro"/>
</dbReference>
<organism evidence="15 16">
    <name type="scientific">Funneliformis geosporum</name>
    <dbReference type="NCBI Taxonomy" id="1117311"/>
    <lineage>
        <taxon>Eukaryota</taxon>
        <taxon>Fungi</taxon>
        <taxon>Fungi incertae sedis</taxon>
        <taxon>Mucoromycota</taxon>
        <taxon>Glomeromycotina</taxon>
        <taxon>Glomeromycetes</taxon>
        <taxon>Glomerales</taxon>
        <taxon>Glomeraceae</taxon>
        <taxon>Funneliformis</taxon>
    </lineage>
</organism>
<dbReference type="Gene3D" id="3.30.470.30">
    <property type="entry name" value="DNA ligase/mRNA capping enzyme"/>
    <property type="match status" value="1"/>
</dbReference>
<proteinExistence type="predicted"/>
<dbReference type="PANTHER" id="PTHR10367:SF17">
    <property type="entry name" value="MRNA-CAPPING ENZYME"/>
    <property type="match status" value="1"/>
</dbReference>
<comment type="subcellular location">
    <subcellularLocation>
        <location evidence="1">Nucleus</location>
    </subcellularLocation>
</comment>
<dbReference type="AlphaFoldDB" id="A0A9W4SPT2"/>
<feature type="region of interest" description="Disordered" evidence="13">
    <location>
        <begin position="148"/>
        <end position="179"/>
    </location>
</feature>
<feature type="region of interest" description="Disordered" evidence="13">
    <location>
        <begin position="788"/>
        <end position="887"/>
    </location>
</feature>
<evidence type="ECO:0000313" key="16">
    <source>
        <dbReference type="Proteomes" id="UP001153678"/>
    </source>
</evidence>
<gene>
    <name evidence="15" type="ORF">FWILDA_LOCUS7935</name>
</gene>
<evidence type="ECO:0000256" key="12">
    <source>
        <dbReference type="SAM" id="Coils"/>
    </source>
</evidence>
<keyword evidence="12" id="KW-0175">Coiled coil</keyword>
<evidence type="ECO:0000256" key="2">
    <source>
        <dbReference type="ARBA" id="ARBA00012475"/>
    </source>
</evidence>
<dbReference type="SUPFAM" id="SSF50249">
    <property type="entry name" value="Nucleic acid-binding proteins"/>
    <property type="match status" value="1"/>
</dbReference>
<keyword evidence="10" id="KW-0539">Nucleus</keyword>
<dbReference type="InterPro" id="IPR051029">
    <property type="entry name" value="mRNA_Capping_Enz/RNA_Phosphat"/>
</dbReference>
<keyword evidence="3" id="KW-0507">mRNA processing</keyword>
<keyword evidence="7" id="KW-0694">RNA-binding</keyword>
<dbReference type="GO" id="GO:0005524">
    <property type="term" value="F:ATP binding"/>
    <property type="evidence" value="ECO:0007669"/>
    <property type="project" value="InterPro"/>
</dbReference>
<keyword evidence="5" id="KW-0548">Nucleotidyltransferase</keyword>
<dbReference type="GO" id="GO:0006370">
    <property type="term" value="P:7-methylguanosine mRNA capping"/>
    <property type="evidence" value="ECO:0007669"/>
    <property type="project" value="UniProtKB-KW"/>
</dbReference>
<dbReference type="Pfam" id="PF23469">
    <property type="entry name" value="KH_12"/>
    <property type="match status" value="1"/>
</dbReference>
<evidence type="ECO:0000256" key="5">
    <source>
        <dbReference type="ARBA" id="ARBA00022695"/>
    </source>
</evidence>
<evidence type="ECO:0000256" key="8">
    <source>
        <dbReference type="ARBA" id="ARBA00023042"/>
    </source>
</evidence>
<keyword evidence="6" id="KW-0547">Nucleotide-binding</keyword>
<sequence>MSSQIRKRKWDDEITKQKSIKVEASSDASMSKAPSMTQGFEVIDSNLPTAKVDVYIEDEEHKQIKQEDVEFIDITINDNKNRRILAGSSFQQKIKKETGADVSTRGKYYPDKLLATEEEPSLYLHVTASTQGAMHAAARKINELMRRSLTPDPPDSHHSLGYNSEGRQFAPAPRVPGQPVETQRLRELRSRVRELVGVSNFPGAQPISFSSEHIRELQNEDYYVCEKTDGTRVLAYITCDSPGIPAVFLIDRKNYYRLIPNLLFPVPDDPTFSNFHNETIMDCELVNDTENDGRISLKLLVFDLLVMDRKNFMNKPLNKRLGYLRDYIMNPYEKMLRKRPDLAQIQPFNVVKKEMEFSYGLEKVLKQIIPSLKHKSDGLIFTSLTSGYSTGTFEKMLKWKPPNENSIDFKLHFEFQSYNENNKPRFCLYKWIQKDEHTYFDDMYVTDEEWEQFWKRDVQQYEGRVVEVVYNPSMNPPWRFVRFRDDKPHANHHTVVEKIKQKMATKTSITCFRLPYKENETEKIFYVRANWKVDPFKGLLGSDDKVICELAITDCKTFWTRNDLKGTKPDNIRDAQKFCEATQAALSGRDQYENQKLSCQITIHESNAKFIWKWLMQQTGTSAMALQFTLGNISLFPVSQFETVKMWQEWTDFFIEERNQLIKSKNAYDIRVNDLEQIRDQMQEKLEIMNAEKIHNQELLIEKVQYRNIQENSEYQEKESEKIDENIECSIMSSTFQADSNYLSDEYLDENEFEEEDIHESKPGRKDIARGKSSLKSRPFSIEASSPFKKAKLDDVSESKSTIASDSTNEDQEAKQKPESVLTKTFRGQVIKSRRMGRKLATGSNDTLNNILIPSEEEPGPDSTQSYSPEIEELNETDTADDLLAHM</sequence>
<reference evidence="15" key="1">
    <citation type="submission" date="2022-08" db="EMBL/GenBank/DDBJ databases">
        <authorList>
            <person name="Kallberg Y."/>
            <person name="Tangrot J."/>
            <person name="Rosling A."/>
        </authorList>
    </citation>
    <scope>NUCLEOTIDE SEQUENCE</scope>
    <source>
        <strain evidence="15">Wild A</strain>
    </source>
</reference>
<keyword evidence="4" id="KW-0808">Transferase</keyword>
<feature type="compositionally biased region" description="Basic and acidic residues" evidence="13">
    <location>
        <begin position="759"/>
        <end position="770"/>
    </location>
</feature>